<dbReference type="GeneID" id="81354458"/>
<dbReference type="InterPro" id="IPR056884">
    <property type="entry name" value="NPHP3-like_N"/>
</dbReference>
<dbReference type="InterPro" id="IPR027417">
    <property type="entry name" value="P-loop_NTPase"/>
</dbReference>
<accession>A0A9W9FLM0</accession>
<dbReference type="RefSeq" id="XP_056475836.1">
    <property type="nucleotide sequence ID" value="XM_056615479.1"/>
</dbReference>
<dbReference type="SUPFAM" id="SSF52540">
    <property type="entry name" value="P-loop containing nucleoside triphosphate hydrolases"/>
    <property type="match status" value="1"/>
</dbReference>
<reference evidence="3" key="2">
    <citation type="journal article" date="2023" name="IMA Fungus">
        <title>Comparative genomic study of the Penicillium genus elucidates a diverse pangenome and 15 lateral gene transfer events.</title>
        <authorList>
            <person name="Petersen C."/>
            <person name="Sorensen T."/>
            <person name="Nielsen M.R."/>
            <person name="Sondergaard T.E."/>
            <person name="Sorensen J.L."/>
            <person name="Fitzpatrick D.A."/>
            <person name="Frisvad J.C."/>
            <person name="Nielsen K.L."/>
        </authorList>
    </citation>
    <scope>NUCLEOTIDE SEQUENCE</scope>
    <source>
        <strain evidence="3">IBT 30761</strain>
    </source>
</reference>
<dbReference type="PANTHER" id="PTHR10039">
    <property type="entry name" value="AMELOGENIN"/>
    <property type="match status" value="1"/>
</dbReference>
<feature type="domain" description="Nephrocystin 3-like N-terminal" evidence="2">
    <location>
        <begin position="304"/>
        <end position="464"/>
    </location>
</feature>
<protein>
    <recommendedName>
        <fullName evidence="2">Nephrocystin 3-like N-terminal domain-containing protein</fullName>
    </recommendedName>
</protein>
<evidence type="ECO:0000259" key="2">
    <source>
        <dbReference type="Pfam" id="PF24883"/>
    </source>
</evidence>
<evidence type="ECO:0000313" key="4">
    <source>
        <dbReference type="Proteomes" id="UP001149074"/>
    </source>
</evidence>
<dbReference type="OrthoDB" id="2546325at2759"/>
<sequence length="2063" mass="235284">MAPGIISPVPGNIHSALYKNLPGGSRQTSGMSTFNETEIFSLSGFSQRRESGMIRKLHSSNPAVNSLAQRFQSNGGAQIGSPVFPLMTDAQSIREWISNERMIYLPPEGSSSDKVLSWAQLFVWRLNEFDVAIRDDSGAAATISYMCVGELLRLSKENEDNAEALMTSFGFFYSLSASLLNLLERTELFDVSADVRRHLVSALLALVDLVDVVTKRFQSHIRAGKEAITIELYEYCSDQITSFRESCDYIAEAMWKHQLSRESFGSVSDSDIKKIRFWLAPEDSVLSRVAENTSHFAHEREEMTCRWVGPSLSDFLKSPQRTLSIFGRPGSGKTILASVIVDSLSDQTNDYMTLFVPINACIPAATTLTSIAKTILFQLFEKRIGNVRLLEILDAAYKESYSIVDVTKYEDILWGAVKRALAAALPKAKELVVVVDGLDEASCSEQALFKRLTAAVHSAPNVRLITLGTEKHVDTESEEITSMSVSQNRIFEDISVVVRKMFTNPKAAWFEIFNTISSELEQEIIIDKITEASQGSFLWAKLATKQACLQTTPEAMRERIETLVEHRPSVSDFVAHTLSTSSVSEEAKYMLLWLATAERPLTLKELSALASVQVDRQTVTDPIAMNSRRVLQPVTSLVFLDNGQVYLRHGLIRNAILDIASKGKLVPVKDRHQDFTTRLLVYINSTVTGEHDLSLGPLSSYETLALVSKNHLLEFAVRYWPFHLQQTTVYTTGGDVPTSKEFTRLLPASTTILLLQTALWENQSTPTRCSLQNTVTGLIRQNFTYQSPVTLQSILNLAKFYHDIGQTPKATYLMYEVTEFSLELLDDKKLVTQEIAVLFLELTGKPENVTSLKNISRKREKMFRLLISCYVNHYGTYSDLVIKTYHALIGHYQHTREESKIEDVKLEIRKITGHYYDQSGSYDELRIVLRPGEQPTDPFHSAFNLNIWQDQTKDEAKGAFDFHALLQKAEQYIQEKHFSKAEHIYVQAWQHASRKWLTQYSEYWEQIRLRATVVYSRFLQSQDRKKESSAILNSAWEEYRYKSVFVSESTSSFFREIAELMESVELFTAALNIFKQVKQVSSHSQSTVSEIEKHIQRTHQKIVHQARSSSSTVSEVTLIEIIYDCSQTGVEVDESMFDALIKKVKQHTKEYRWKDSTRLVKKILRKLWPSLFSSSVNDVTLPKDYTDRCVYLAGLLGDCYHYRRRFTREEGIRFRVYRALRVARPVDDQKRINATEALIKFFRRSSQPDRVISIKQEVLFDVESHYTRENPWVIELLRELAELARPRPVFVDYHIRIIEILNKDQPHCHPGAIDNLIIVVDELWRQSRYTDVRHWHSLLFKTFLKDPKQHEKLQDPVYVHTFFLRYTECLRKVQVEYDTILKVTKQYYDKVQEFFVATVSITVKATLMLAMVYQETKVNRPLALGLYESLLDIQSNEIEYNDIKATIHGLREEEDAAALQSPSSASSEQIRKTTVIQKERFEKFVETYTWSSHETLSKLEEMVSFWAKHEESSETLYQELQESTFQILSTELSSTQLLSAATVIANGYLSTKESSQAYELASEIYHQVIMKSKSHSATHKLDLTLGRQSLVFLAQLEHTLRASRTSTVAEILASLTDEYLYFEEFRNLTSSSSKSVSFSSVSQTVSNLYTLLRDNKRDQKIVDSVYDDYVAFFLETEGQRIQLTDTAQVQTLLSTILRYLSEHESDNFLRSVGVASYHGIDDYLIKKDYESASNLALAAFRCLSVDSDELHTEDRVKYIVNMGLLITGHTQASEIDQAAAQKQLSHDSGLLIIEAVRVLRGLNVDISQIGLDNLNLLIGVLGQQKQYDGLLWILSGLWQNRKKHAAWPASVTLQLARQYILARYLTSDGLKASRLAEDILYNCRRVNGPAHPSTLEMSILVSQLYTGVADRLQRSNGGQHMAQRLYKRVAGVHEHLLRVFLDPNLVDLDSSLESSLDGSYYDLDLNDSTVDVNQSDKEHLQQHLQFMKLAIQRLGDWPQDSREYKKLDERLFQFFESDLEGVDHIDTWDLKSYGSGKASASNDILDPEAVSWGLILPTSQGFE</sequence>
<keyword evidence="1" id="KW-0677">Repeat</keyword>
<reference evidence="3" key="1">
    <citation type="submission" date="2022-11" db="EMBL/GenBank/DDBJ databases">
        <authorList>
            <person name="Petersen C."/>
        </authorList>
    </citation>
    <scope>NUCLEOTIDE SEQUENCE</scope>
    <source>
        <strain evidence="3">IBT 30761</strain>
    </source>
</reference>
<dbReference type="Gene3D" id="3.40.50.300">
    <property type="entry name" value="P-loop containing nucleotide triphosphate hydrolases"/>
    <property type="match status" value="1"/>
</dbReference>
<evidence type="ECO:0000313" key="3">
    <source>
        <dbReference type="EMBL" id="KAJ5102456.1"/>
    </source>
</evidence>
<gene>
    <name evidence="3" type="ORF">N7532_002985</name>
</gene>
<dbReference type="PANTHER" id="PTHR10039:SF9">
    <property type="entry name" value="NACHT DOMAIN PROTEIN (AFU_ORTHOLOGUE AFUA_2G01760)"/>
    <property type="match status" value="1"/>
</dbReference>
<organism evidence="3 4">
    <name type="scientific">Penicillium argentinense</name>
    <dbReference type="NCBI Taxonomy" id="1131581"/>
    <lineage>
        <taxon>Eukaryota</taxon>
        <taxon>Fungi</taxon>
        <taxon>Dikarya</taxon>
        <taxon>Ascomycota</taxon>
        <taxon>Pezizomycotina</taxon>
        <taxon>Eurotiomycetes</taxon>
        <taxon>Eurotiomycetidae</taxon>
        <taxon>Eurotiales</taxon>
        <taxon>Aspergillaceae</taxon>
        <taxon>Penicillium</taxon>
    </lineage>
</organism>
<dbReference type="EMBL" id="JAPQKI010000004">
    <property type="protein sequence ID" value="KAJ5102456.1"/>
    <property type="molecule type" value="Genomic_DNA"/>
</dbReference>
<keyword evidence="4" id="KW-1185">Reference proteome</keyword>
<dbReference type="Pfam" id="PF24883">
    <property type="entry name" value="NPHP3_N"/>
    <property type="match status" value="1"/>
</dbReference>
<evidence type="ECO:0000256" key="1">
    <source>
        <dbReference type="ARBA" id="ARBA00022737"/>
    </source>
</evidence>
<dbReference type="Proteomes" id="UP001149074">
    <property type="component" value="Unassembled WGS sequence"/>
</dbReference>
<proteinExistence type="predicted"/>
<comment type="caution">
    <text evidence="3">The sequence shown here is derived from an EMBL/GenBank/DDBJ whole genome shotgun (WGS) entry which is preliminary data.</text>
</comment>
<name>A0A9W9FLM0_9EURO</name>